<proteinExistence type="predicted"/>
<dbReference type="EMBL" id="SPHZ02000011">
    <property type="protein sequence ID" value="KAF0892026.1"/>
    <property type="molecule type" value="Genomic_DNA"/>
</dbReference>
<name>A0A6G1BVS0_9ORYZ</name>
<evidence type="ECO:0000256" key="1">
    <source>
        <dbReference type="SAM" id="MobiDB-lite"/>
    </source>
</evidence>
<reference evidence="2 3" key="1">
    <citation type="submission" date="2019-11" db="EMBL/GenBank/DDBJ databases">
        <title>Whole genome sequence of Oryza granulata.</title>
        <authorList>
            <person name="Li W."/>
        </authorList>
    </citation>
    <scope>NUCLEOTIDE SEQUENCE [LARGE SCALE GENOMIC DNA]</scope>
    <source>
        <strain evidence="3">cv. Menghai</strain>
        <tissue evidence="2">Leaf</tissue>
    </source>
</reference>
<evidence type="ECO:0000313" key="2">
    <source>
        <dbReference type="EMBL" id="KAF0892026.1"/>
    </source>
</evidence>
<dbReference type="OrthoDB" id="10450919at2759"/>
<protein>
    <submittedName>
        <fullName evidence="2">Uncharacterized protein</fullName>
    </submittedName>
</protein>
<keyword evidence="3" id="KW-1185">Reference proteome</keyword>
<comment type="caution">
    <text evidence="2">The sequence shown here is derived from an EMBL/GenBank/DDBJ whole genome shotgun (WGS) entry which is preliminary data.</text>
</comment>
<accession>A0A6G1BVS0</accession>
<evidence type="ECO:0000313" key="3">
    <source>
        <dbReference type="Proteomes" id="UP000479710"/>
    </source>
</evidence>
<sequence>MSSYSGVRKSVPAQQGTAFYGTSYEANNSQSMASSYHNGSSKSTTCRVPAQQYSDYKSKPADQCYHNSISSSQGQQLGGAGTKSSKGMSKKCPPLNG</sequence>
<dbReference type="AlphaFoldDB" id="A0A6G1BVS0"/>
<feature type="region of interest" description="Disordered" evidence="1">
    <location>
        <begin position="64"/>
        <end position="97"/>
    </location>
</feature>
<gene>
    <name evidence="2" type="ORF">E2562_012498</name>
</gene>
<dbReference type="Proteomes" id="UP000479710">
    <property type="component" value="Unassembled WGS sequence"/>
</dbReference>
<organism evidence="2 3">
    <name type="scientific">Oryza meyeriana var. granulata</name>
    <dbReference type="NCBI Taxonomy" id="110450"/>
    <lineage>
        <taxon>Eukaryota</taxon>
        <taxon>Viridiplantae</taxon>
        <taxon>Streptophyta</taxon>
        <taxon>Embryophyta</taxon>
        <taxon>Tracheophyta</taxon>
        <taxon>Spermatophyta</taxon>
        <taxon>Magnoliopsida</taxon>
        <taxon>Liliopsida</taxon>
        <taxon>Poales</taxon>
        <taxon>Poaceae</taxon>
        <taxon>BOP clade</taxon>
        <taxon>Oryzoideae</taxon>
        <taxon>Oryzeae</taxon>
        <taxon>Oryzinae</taxon>
        <taxon>Oryza</taxon>
        <taxon>Oryza meyeriana</taxon>
    </lineage>
</organism>